<dbReference type="InterPro" id="IPR005178">
    <property type="entry name" value="Ostalpha/TMEM184C"/>
</dbReference>
<evidence type="ECO:0000256" key="6">
    <source>
        <dbReference type="SAM" id="Phobius"/>
    </source>
</evidence>
<comment type="subcellular location">
    <subcellularLocation>
        <location evidence="1">Membrane</location>
        <topology evidence="1">Multi-pass membrane protein</topology>
    </subcellularLocation>
</comment>
<feature type="transmembrane region" description="Helical" evidence="6">
    <location>
        <begin position="242"/>
        <end position="265"/>
    </location>
</feature>
<keyword evidence="3 6" id="KW-1133">Transmembrane helix</keyword>
<gene>
    <name evidence="7" type="ORF">QBC33DRAFT_565853</name>
</gene>
<dbReference type="RefSeq" id="XP_060287918.1">
    <property type="nucleotide sequence ID" value="XM_060430434.1"/>
</dbReference>
<evidence type="ECO:0000256" key="2">
    <source>
        <dbReference type="ARBA" id="ARBA00022692"/>
    </source>
</evidence>
<evidence type="ECO:0000256" key="4">
    <source>
        <dbReference type="ARBA" id="ARBA00023136"/>
    </source>
</evidence>
<evidence type="ECO:0000256" key="1">
    <source>
        <dbReference type="ARBA" id="ARBA00004141"/>
    </source>
</evidence>
<evidence type="ECO:0000313" key="8">
    <source>
        <dbReference type="Proteomes" id="UP001244011"/>
    </source>
</evidence>
<dbReference type="EMBL" id="MU838998">
    <property type="protein sequence ID" value="KAK1771705.1"/>
    <property type="molecule type" value="Genomic_DNA"/>
</dbReference>
<keyword evidence="4 6" id="KW-0472">Membrane</keyword>
<feature type="region of interest" description="Disordered" evidence="5">
    <location>
        <begin position="498"/>
        <end position="612"/>
    </location>
</feature>
<reference evidence="7" key="1">
    <citation type="submission" date="2023-06" db="EMBL/GenBank/DDBJ databases">
        <title>Genome-scale phylogeny and comparative genomics of the fungal order Sordariales.</title>
        <authorList>
            <consortium name="Lawrence Berkeley National Laboratory"/>
            <person name="Hensen N."/>
            <person name="Bonometti L."/>
            <person name="Westerberg I."/>
            <person name="Brannstrom I.O."/>
            <person name="Guillou S."/>
            <person name="Cros-Aarteil S."/>
            <person name="Calhoun S."/>
            <person name="Haridas S."/>
            <person name="Kuo A."/>
            <person name="Mondo S."/>
            <person name="Pangilinan J."/>
            <person name="Riley R."/>
            <person name="Labutti K."/>
            <person name="Andreopoulos B."/>
            <person name="Lipzen A."/>
            <person name="Chen C."/>
            <person name="Yanf M."/>
            <person name="Daum C."/>
            <person name="Ng V."/>
            <person name="Clum A."/>
            <person name="Steindorff A."/>
            <person name="Ohm R."/>
            <person name="Martin F."/>
            <person name="Silar P."/>
            <person name="Natvig D."/>
            <person name="Lalanne C."/>
            <person name="Gautier V."/>
            <person name="Ament-Velasquez S.L."/>
            <person name="Kruys A."/>
            <person name="Hutchinson M.I."/>
            <person name="Powell A.J."/>
            <person name="Barry K."/>
            <person name="Miller A.N."/>
            <person name="Grigoriev I.V."/>
            <person name="Debuchy R."/>
            <person name="Gladieux P."/>
            <person name="Thoren M.H."/>
            <person name="Johannesson H."/>
        </authorList>
    </citation>
    <scope>NUCLEOTIDE SEQUENCE</scope>
    <source>
        <strain evidence="7">8032-3</strain>
    </source>
</reference>
<feature type="transmembrane region" description="Helical" evidence="6">
    <location>
        <begin position="68"/>
        <end position="90"/>
    </location>
</feature>
<feature type="transmembrane region" description="Helical" evidence="6">
    <location>
        <begin position="173"/>
        <end position="193"/>
    </location>
</feature>
<accession>A0AAJ0FT23</accession>
<name>A0AAJ0FT23_9PEZI</name>
<comment type="caution">
    <text evidence="7">The sequence shown here is derived from an EMBL/GenBank/DDBJ whole genome shotgun (WGS) entry which is preliminary data.</text>
</comment>
<sequence length="612" mass="66809">MVNLTCNSTLEEMRILPDSEIPIAGPLTFHQLALVIGAASTLVAIVMSLYLIMMHATHYTKPREQKHIIRILFMVPVYATSSFLSIRFYWHAIYFQVLSDSYEAFAISSFFALLCHYIAPDLHEQKEFFRLMQPIKPWVWPLNWFKKCCGGQRGPWRTPTSGLTWFNINWIGIYHYCFIRVAMTITAVVSQYFDRYCESSNNPVFSHIWVITINALAVTIAMYCLIQFYVQLRTALSEHSPFLKVLAIKLVIFLSFWQSAAISVGTSTLNIVRPNQVIAYPDLKVGIPSLLLCFEMAIFAILHLWAFPYRPYLAAAKPTFYPSPDPALGLPPRENEHAPRSQGGFWGLAALWDALNLWDVAKAFGRGVRWLFVGVKHRHQDVSYHSTSRKDSAADESVDMADLDLAGKRRNKGGSANAAAGLGAGRPGARSTDHLPIANEFRRSRYGVLTGYGGAGAGAGAGAGGGGVGGGVEEGITIGPGGIGGVGEEHAGLIAHAQPEPHSPAGGVGLAVSPGRRRGGDNPYDYDYDGGDGDDYHGARRQQQRQQQQDYAYPPAAAPYGGVASLSTVEEEEPYDRSGAYGGGGGNPRNSTQIKVGAALWGARPPQEGGPR</sequence>
<feature type="compositionally biased region" description="Acidic residues" evidence="5">
    <location>
        <begin position="524"/>
        <end position="533"/>
    </location>
</feature>
<dbReference type="PANTHER" id="PTHR23423">
    <property type="entry name" value="ORGANIC SOLUTE TRANSPORTER-RELATED"/>
    <property type="match status" value="1"/>
</dbReference>
<feature type="compositionally biased region" description="Low complexity" evidence="5">
    <location>
        <begin position="544"/>
        <end position="560"/>
    </location>
</feature>
<protein>
    <submittedName>
        <fullName evidence="7">Organic solute transporter Ostalpha-domain-containing protein</fullName>
    </submittedName>
</protein>
<proteinExistence type="predicted"/>
<organism evidence="7 8">
    <name type="scientific">Phialemonium atrogriseum</name>
    <dbReference type="NCBI Taxonomy" id="1093897"/>
    <lineage>
        <taxon>Eukaryota</taxon>
        <taxon>Fungi</taxon>
        <taxon>Dikarya</taxon>
        <taxon>Ascomycota</taxon>
        <taxon>Pezizomycotina</taxon>
        <taxon>Sordariomycetes</taxon>
        <taxon>Sordariomycetidae</taxon>
        <taxon>Cephalothecales</taxon>
        <taxon>Cephalothecaceae</taxon>
        <taxon>Phialemonium</taxon>
    </lineage>
</organism>
<feature type="transmembrane region" description="Helical" evidence="6">
    <location>
        <begin position="32"/>
        <end position="56"/>
    </location>
</feature>
<evidence type="ECO:0000313" key="7">
    <source>
        <dbReference type="EMBL" id="KAK1771705.1"/>
    </source>
</evidence>
<dbReference type="GeneID" id="85313621"/>
<dbReference type="AlphaFoldDB" id="A0AAJ0FT23"/>
<keyword evidence="8" id="KW-1185">Reference proteome</keyword>
<dbReference type="Pfam" id="PF03619">
    <property type="entry name" value="Solute_trans_a"/>
    <property type="match status" value="1"/>
</dbReference>
<dbReference type="SMART" id="SM01417">
    <property type="entry name" value="Solute_trans_a"/>
    <property type="match status" value="1"/>
</dbReference>
<feature type="transmembrane region" description="Helical" evidence="6">
    <location>
        <begin position="285"/>
        <end position="307"/>
    </location>
</feature>
<dbReference type="Proteomes" id="UP001244011">
    <property type="component" value="Unassembled WGS sequence"/>
</dbReference>
<evidence type="ECO:0000256" key="3">
    <source>
        <dbReference type="ARBA" id="ARBA00022989"/>
    </source>
</evidence>
<keyword evidence="2 6" id="KW-0812">Transmembrane</keyword>
<feature type="transmembrane region" description="Helical" evidence="6">
    <location>
        <begin position="205"/>
        <end position="230"/>
    </location>
</feature>
<evidence type="ECO:0000256" key="5">
    <source>
        <dbReference type="SAM" id="MobiDB-lite"/>
    </source>
</evidence>
<dbReference type="GO" id="GO:0016020">
    <property type="term" value="C:membrane"/>
    <property type="evidence" value="ECO:0007669"/>
    <property type="project" value="UniProtKB-SubCell"/>
</dbReference>
<feature type="region of interest" description="Disordered" evidence="5">
    <location>
        <begin position="407"/>
        <end position="433"/>
    </location>
</feature>